<sequence>MTGAFLEKFPHKPGGHCGSASMRDLLEFYGHEYSEEMVFGLGSGIDFVYFGNLAIAPPVCVSGRTRDMEENACGRLGVKIEFIHGVDAPTGWLDVKRMLDAGTPVMVLADVYHLDYLRAKRHFSAHRIVLVGYDEESGVAFVADNDREDIQECSLENLAKARSSSYPPQPADNAYYRMEAPERLQDLEHAIPGAIAEAVRHNAGSSPCKTSFAYESFRAHRGVAGLKQFAADMLSWPGSMPDETLETLCKSIYVSVEKGGTGYGGNFRRMYGRFLKEASLTHGGKRIEKIGDEFVAIGDVWSEMARAFKNHASDGAKAVDAAHPMALEIAEAESRVFEALDEANCGGRP</sequence>
<accession>A0A2N3G5D9</accession>
<protein>
    <recommendedName>
        <fullName evidence="5">DUF4872 domain-containing protein</fullName>
    </recommendedName>
</protein>
<dbReference type="Pfam" id="PF16169">
    <property type="entry name" value="DUF4872"/>
    <property type="match status" value="1"/>
</dbReference>
<reference evidence="3 4" key="1">
    <citation type="journal article" date="2017" name="ISME J.">
        <title>Potential for microbial H2 and metal transformations associated with novel bacteria and archaea in deep terrestrial subsurface sediments.</title>
        <authorList>
            <person name="Hernsdorf A.W."/>
            <person name="Amano Y."/>
            <person name="Miyakawa K."/>
            <person name="Ise K."/>
            <person name="Suzuki Y."/>
            <person name="Anantharaman K."/>
            <person name="Probst A."/>
            <person name="Burstein D."/>
            <person name="Thomas B.C."/>
            <person name="Banfield J.F."/>
        </authorList>
    </citation>
    <scope>NUCLEOTIDE SEQUENCE [LARGE SCALE GENOMIC DNA]</scope>
    <source>
        <strain evidence="3">HGW-Actinobacteria-3</strain>
    </source>
</reference>
<evidence type="ECO:0000259" key="2">
    <source>
        <dbReference type="Pfam" id="PF16169"/>
    </source>
</evidence>
<proteinExistence type="predicted"/>
<gene>
    <name evidence="3" type="ORF">CVT63_05410</name>
</gene>
<dbReference type="EMBL" id="PHEX01000043">
    <property type="protein sequence ID" value="PKQ27923.1"/>
    <property type="molecule type" value="Genomic_DNA"/>
</dbReference>
<evidence type="ECO:0008006" key="5">
    <source>
        <dbReference type="Google" id="ProtNLM"/>
    </source>
</evidence>
<evidence type="ECO:0000313" key="3">
    <source>
        <dbReference type="EMBL" id="PKQ27923.1"/>
    </source>
</evidence>
<dbReference type="AlphaFoldDB" id="A0A2N3G5D9"/>
<feature type="domain" description="DUF4872" evidence="2">
    <location>
        <begin position="156"/>
        <end position="340"/>
    </location>
</feature>
<comment type="caution">
    <text evidence="3">The sequence shown here is derived from an EMBL/GenBank/DDBJ whole genome shotgun (WGS) entry which is preliminary data.</text>
</comment>
<organism evidence="3 4">
    <name type="scientific">Candidatus Anoxymicrobium japonicum</name>
    <dbReference type="NCBI Taxonomy" id="2013648"/>
    <lineage>
        <taxon>Bacteria</taxon>
        <taxon>Bacillati</taxon>
        <taxon>Actinomycetota</taxon>
        <taxon>Candidatus Geothermincolia</taxon>
        <taxon>Candidatus Geothermincolales</taxon>
        <taxon>Candidatus Anoxymicrobiaceae</taxon>
        <taxon>Candidatus Anoxymicrobium</taxon>
    </lineage>
</organism>
<evidence type="ECO:0000313" key="4">
    <source>
        <dbReference type="Proteomes" id="UP000233654"/>
    </source>
</evidence>
<evidence type="ECO:0000259" key="1">
    <source>
        <dbReference type="Pfam" id="PF14399"/>
    </source>
</evidence>
<dbReference type="InterPro" id="IPR026935">
    <property type="entry name" value="BtrH_N"/>
</dbReference>
<feature type="domain" description="Butirosin biosynthesis protein H N-terminal" evidence="1">
    <location>
        <begin position="16"/>
        <end position="145"/>
    </location>
</feature>
<name>A0A2N3G5D9_9ACTN</name>
<dbReference type="Pfam" id="PF14399">
    <property type="entry name" value="BtrH_N"/>
    <property type="match status" value="1"/>
</dbReference>
<dbReference type="Proteomes" id="UP000233654">
    <property type="component" value="Unassembled WGS sequence"/>
</dbReference>
<dbReference type="InterPro" id="IPR032369">
    <property type="entry name" value="DUF4872"/>
</dbReference>